<dbReference type="RefSeq" id="WP_381084766.1">
    <property type="nucleotide sequence ID" value="NZ_JBHUDX010000054.1"/>
</dbReference>
<accession>A0ABW4IT30</accession>
<organism evidence="1 2">
    <name type="scientific">Streptomyces caeni</name>
    <dbReference type="NCBI Taxonomy" id="2307231"/>
    <lineage>
        <taxon>Bacteria</taxon>
        <taxon>Bacillati</taxon>
        <taxon>Actinomycetota</taxon>
        <taxon>Actinomycetes</taxon>
        <taxon>Kitasatosporales</taxon>
        <taxon>Streptomycetaceae</taxon>
        <taxon>Streptomyces</taxon>
    </lineage>
</organism>
<dbReference type="EMBL" id="JBHUDX010000054">
    <property type="protein sequence ID" value="MFD1660530.1"/>
    <property type="molecule type" value="Genomic_DNA"/>
</dbReference>
<evidence type="ECO:0000313" key="1">
    <source>
        <dbReference type="EMBL" id="MFD1660530.1"/>
    </source>
</evidence>
<comment type="caution">
    <text evidence="1">The sequence shown here is derived from an EMBL/GenBank/DDBJ whole genome shotgun (WGS) entry which is preliminary data.</text>
</comment>
<keyword evidence="2" id="KW-1185">Reference proteome</keyword>
<gene>
    <name evidence="1" type="ORF">ACFSL4_20535</name>
</gene>
<name>A0ABW4IT30_9ACTN</name>
<dbReference type="InterPro" id="IPR036162">
    <property type="entry name" value="Resolvase-like_N_sf"/>
</dbReference>
<dbReference type="Proteomes" id="UP001597261">
    <property type="component" value="Unassembled WGS sequence"/>
</dbReference>
<sequence length="42" mass="4824">MKVTLLVIEQGIDTSTMEGWAMFGMLSVLDELQRRTDRGEHQ</sequence>
<evidence type="ECO:0000313" key="2">
    <source>
        <dbReference type="Proteomes" id="UP001597261"/>
    </source>
</evidence>
<protein>
    <submittedName>
        <fullName evidence="1">Uncharacterized protein</fullName>
    </submittedName>
</protein>
<reference evidence="2" key="1">
    <citation type="journal article" date="2019" name="Int. J. Syst. Evol. Microbiol.">
        <title>The Global Catalogue of Microorganisms (GCM) 10K type strain sequencing project: providing services to taxonomists for standard genome sequencing and annotation.</title>
        <authorList>
            <consortium name="The Broad Institute Genomics Platform"/>
            <consortium name="The Broad Institute Genome Sequencing Center for Infectious Disease"/>
            <person name="Wu L."/>
            <person name="Ma J."/>
        </authorList>
    </citation>
    <scope>NUCLEOTIDE SEQUENCE [LARGE SCALE GENOMIC DNA]</scope>
    <source>
        <strain evidence="2">CGMCC 1.12470</strain>
    </source>
</reference>
<proteinExistence type="predicted"/>
<dbReference type="SUPFAM" id="SSF53041">
    <property type="entry name" value="Resolvase-like"/>
    <property type="match status" value="1"/>
</dbReference>